<dbReference type="InterPro" id="IPR050266">
    <property type="entry name" value="AB_hydrolase_sf"/>
</dbReference>
<dbReference type="PANTHER" id="PTHR43798">
    <property type="entry name" value="MONOACYLGLYCEROL LIPASE"/>
    <property type="match status" value="1"/>
</dbReference>
<dbReference type="AlphaFoldDB" id="A0A015JLV7"/>
<sequence length="352" mass="40333">MKVTNYIIPASKIRNVPGKNNTQLRLSVNCYEPYEKKNDSGDGINMVFAHATGFHKEIWEPVIKLLLDQKQLNIDKILALDYYNHGDSAILNEKILPDSLRWWDHGYDISQVIDYFKIKKPVVGVGHSIGGASMVMTELIKPGTFSCIVCVDPVLSPRFTIYPAFNLDSILKRRDIWPDRKVAKTSFLKHQMFQSWDPEVLDIHIKYGLRETSDGQITLKCPKLQEYYTFADNILVNPSHSAIEAFYRLHEIKCPILFLTGESSNMELEWGSLIKTRTQRGEWCEIFGCGHLVTMENPKQVAYAIEIFIFKHLVVLKDHPIIPNNPSRIDNYTDFVLPIPDESSKSSKSSKL</sequence>
<dbReference type="Gene3D" id="3.40.50.1820">
    <property type="entry name" value="alpha/beta hydrolase"/>
    <property type="match status" value="1"/>
</dbReference>
<evidence type="ECO:0000313" key="2">
    <source>
        <dbReference type="EMBL" id="EXX55944.1"/>
    </source>
</evidence>
<dbReference type="HOGENOM" id="CLU_036837_0_0_1"/>
<dbReference type="Pfam" id="PF12697">
    <property type="entry name" value="Abhydrolase_6"/>
    <property type="match status" value="1"/>
</dbReference>
<name>A0A015JLV7_RHIIW</name>
<dbReference type="OMA" id="EHTARCQ"/>
<evidence type="ECO:0000259" key="1">
    <source>
        <dbReference type="Pfam" id="PF12697"/>
    </source>
</evidence>
<dbReference type="STRING" id="1432141.A0A015JLV7"/>
<organism evidence="2 3">
    <name type="scientific">Rhizophagus irregularis (strain DAOM 197198w)</name>
    <name type="common">Glomus intraradices</name>
    <dbReference type="NCBI Taxonomy" id="1432141"/>
    <lineage>
        <taxon>Eukaryota</taxon>
        <taxon>Fungi</taxon>
        <taxon>Fungi incertae sedis</taxon>
        <taxon>Mucoromycota</taxon>
        <taxon>Glomeromycotina</taxon>
        <taxon>Glomeromycetes</taxon>
        <taxon>Glomerales</taxon>
        <taxon>Glomeraceae</taxon>
        <taxon>Rhizophagus</taxon>
    </lineage>
</organism>
<comment type="caution">
    <text evidence="2">The sequence shown here is derived from an EMBL/GenBank/DDBJ whole genome shotgun (WGS) entry which is preliminary data.</text>
</comment>
<dbReference type="PANTHER" id="PTHR43798:SF33">
    <property type="entry name" value="HYDROLASE, PUTATIVE (AFU_ORTHOLOGUE AFUA_2G14860)-RELATED"/>
    <property type="match status" value="1"/>
</dbReference>
<dbReference type="InterPro" id="IPR029058">
    <property type="entry name" value="AB_hydrolase_fold"/>
</dbReference>
<feature type="domain" description="AB hydrolase-1" evidence="1">
    <location>
        <begin position="46"/>
        <end position="302"/>
    </location>
</feature>
<dbReference type="SUPFAM" id="SSF53474">
    <property type="entry name" value="alpha/beta-Hydrolases"/>
    <property type="match status" value="1"/>
</dbReference>
<keyword evidence="3" id="KW-1185">Reference proteome</keyword>
<dbReference type="InterPro" id="IPR000073">
    <property type="entry name" value="AB_hydrolase_1"/>
</dbReference>
<dbReference type="OrthoDB" id="94039at2759"/>
<dbReference type="GO" id="GO:0016020">
    <property type="term" value="C:membrane"/>
    <property type="evidence" value="ECO:0007669"/>
    <property type="project" value="TreeGrafter"/>
</dbReference>
<dbReference type="EMBL" id="JEMT01027917">
    <property type="protein sequence ID" value="EXX55944.1"/>
    <property type="molecule type" value="Genomic_DNA"/>
</dbReference>
<evidence type="ECO:0000313" key="3">
    <source>
        <dbReference type="Proteomes" id="UP000022910"/>
    </source>
</evidence>
<gene>
    <name evidence="2" type="ORF">RirG_220580</name>
</gene>
<dbReference type="Proteomes" id="UP000022910">
    <property type="component" value="Unassembled WGS sequence"/>
</dbReference>
<proteinExistence type="predicted"/>
<accession>A0A015JLV7</accession>
<reference evidence="2 3" key="1">
    <citation type="submission" date="2014-02" db="EMBL/GenBank/DDBJ databases">
        <title>Single nucleus genome sequencing reveals high similarity among nuclei of an endomycorrhizal fungus.</title>
        <authorList>
            <person name="Lin K."/>
            <person name="Geurts R."/>
            <person name="Zhang Z."/>
            <person name="Limpens E."/>
            <person name="Saunders D.G."/>
            <person name="Mu D."/>
            <person name="Pang E."/>
            <person name="Cao H."/>
            <person name="Cha H."/>
            <person name="Lin T."/>
            <person name="Zhou Q."/>
            <person name="Shang Y."/>
            <person name="Li Y."/>
            <person name="Ivanov S."/>
            <person name="Sharma T."/>
            <person name="Velzen R.V."/>
            <person name="Ruijter N.D."/>
            <person name="Aanen D.K."/>
            <person name="Win J."/>
            <person name="Kamoun S."/>
            <person name="Bisseling T."/>
            <person name="Huang S."/>
        </authorList>
    </citation>
    <scope>NUCLEOTIDE SEQUENCE [LARGE SCALE GENOMIC DNA]</scope>
    <source>
        <strain evidence="3">DAOM197198w</strain>
    </source>
</reference>
<protein>
    <submittedName>
        <fullName evidence="2">Lpx1p</fullName>
    </submittedName>
</protein>
<dbReference type="SMR" id="A0A015JLV7"/>